<dbReference type="SMART" id="SM00156">
    <property type="entry name" value="PP2Ac"/>
    <property type="match status" value="1"/>
</dbReference>
<protein>
    <submittedName>
        <fullName evidence="3">Serine/threonine-protein phosphatase PP2A-3 catalytic subunit</fullName>
        <ecNumber evidence="3">3.1.3.16</ecNumber>
    </submittedName>
</protein>
<feature type="region of interest" description="Disordered" evidence="1">
    <location>
        <begin position="951"/>
        <end position="975"/>
    </location>
</feature>
<keyword evidence="4" id="KW-1185">Reference proteome</keyword>
<feature type="region of interest" description="Disordered" evidence="1">
    <location>
        <begin position="69"/>
        <end position="92"/>
    </location>
</feature>
<dbReference type="InterPro" id="IPR004843">
    <property type="entry name" value="Calcineurin-like_PHP"/>
</dbReference>
<evidence type="ECO:0000313" key="4">
    <source>
        <dbReference type="Proteomes" id="UP001281761"/>
    </source>
</evidence>
<dbReference type="GO" id="GO:0004722">
    <property type="term" value="F:protein serine/threonine phosphatase activity"/>
    <property type="evidence" value="ECO:0007669"/>
    <property type="project" value="UniProtKB-EC"/>
</dbReference>
<dbReference type="Pfam" id="PF00149">
    <property type="entry name" value="Metallophos"/>
    <property type="match status" value="1"/>
</dbReference>
<dbReference type="InterPro" id="IPR006186">
    <property type="entry name" value="Ser/Thr-sp_prot-phosphatase"/>
</dbReference>
<dbReference type="PANTHER" id="PTHR11668:SF496">
    <property type="entry name" value="SERINE_THREONINE-PROTEIN PHOSPHATASE"/>
    <property type="match status" value="1"/>
</dbReference>
<organism evidence="3 4">
    <name type="scientific">Blattamonas nauphoetae</name>
    <dbReference type="NCBI Taxonomy" id="2049346"/>
    <lineage>
        <taxon>Eukaryota</taxon>
        <taxon>Metamonada</taxon>
        <taxon>Preaxostyla</taxon>
        <taxon>Oxymonadida</taxon>
        <taxon>Blattamonas</taxon>
    </lineage>
</organism>
<proteinExistence type="predicted"/>
<keyword evidence="3" id="KW-0378">Hydrolase</keyword>
<sequence>MASKHSSFKRWYRRHTNTPVNLSSNDTHKLPEFKPLDLPVAASMGNASLSQSQTETDSVVNVPIAENQQHLSPTPDADNLHDSNCDESSSTQFNPLPDSFLRTFPFHPSNLTSAMSFGDEPDLDDFPGNRAESLPSQPHRSGFLHLSDLTQKPRIERSLSLLDDDEDFHLQPSDFHVYSALLIRPSEQLLHSLQVLRDKPPYPSLEMRSPMGTPFFPFYSPFGVHNVLPPKGKSKDGIPTHYASFYSLEHDPDNYTQTDLCCLHPPRRIKAYEKLHKILQCLDEETSMLVDHVAGQDPNLSGQSFGSQRTNYSALLSSLSITPNHNRSDLKTQHTPNDIQRIPILLFLVPPTIHLSPHLAEESDDNANRKDIDPKTHLFLHNMSPKLSMVITQGRRTLVQSVVPAAVPIDRFIRYLSSVLIEKDTVTDSYFNPNYWRWRVQSKAKNSLVKIGALPSLQALLEASGISTDIQPLSSIEQSRLALLTLIALIEPCLIQTSIHMSPERATERAFFAKTALSLLQLFIRHYTLKLASHLQDTASVHDSEKSQQFTIKQFLTDYSIAESQSLSFSTPWKSMFNTHLSQSMGMSSSLSIFMSSSIDMSKANQSHLTQWQTSQHAKRTTPYQHISSIPFLPQNDLLPPSQSPPENQKDIVIQSKETVLFDTSPLNTTTSTVKTDVLFSTTRIEKETASVPPEDHDTEADVAMDWAAIDDPPVEQTHIVSTDTTFESLDESAIGGGWASLSTTLPPSTSAGYLQVPSNEMNTSLASLASNVTQRMISQSLHLPRLDRAVEERMLEKDSIQKKQDGLYLFGHKIPQGMSSVARFLWDLQQMADNLKTSVPANDKSSNSLSHTPLPQSLLTALSEYELHELWRRRVSEKDRRISHSFSQIIEWVNTCLLEWCGETNQPENIPLPHDHDDKKTWFPLFALMFDEMLNLQYSHDDVQGLIDESTESPKEQVPPTNNSNDPKQPKKGDKYRLKSALFQSIEMFENCWDDFGRTLRLIWPSDQLVDHSKDPLLFSASSIPQTSLMPLPPLTISLTSHTMSPPVTLQQKSKEDAKLHKFVQSICCPWMKDTKPIKQLHQTPTPYMHPFEQNRHECPQSSSITETINHRCQCVNNTPLVPCNGHCQAIGVIQTENTSFLVKWHNHQRYLPTSSTITRPRTQYVTHPLDEELVYSKTFSPCIDLLISMNHPYHSFFDPHIPVHRPFWSHIFLPPAFQRTTIPEGTITTVIPPTLPLIPLPTTLDKLNSLDLASFKQSLSDFTNTLYPFVVSTQKGTPVPRYVWEFRNGHLRLVPDVNPPLEMSISGQAFSGSQFSAFVKLCTEFFALKENSDLFLERTLCCSPDTSKTGLPSGLFVVGDLHGNFNALLHVLSVVDPILEDPSSDHLIVFAGDYIDRGYFSFEVLVLLLLYRMKYPSKIVLLKGNHDSQYITEQRLSWPWRLFESFCHDNTFLKDQWTILLQLVAMFKKMPYSIKVTLTDSPSEKDATCCRRIFITHGGISASLPTLDIKPLLSDTKDYDSLEDMDNRNGPRNLRYEAAYSSIWNDPSDVDMPLEHRARFSEKATRRFMAANNLDLIVRGHEMAAIGTALMHTGQIVSVFSSYDYEAPYELSEVPGFYPYPPQLPRSQQSNKHILESLVSQLSSNEDYKQVTNPAAIVLISLEKEQMRYSDTGKLFAGFNNKNDTIQTGFDDSALLSIHKSTAQDTQTEITEWLSGVSSQLKKAESLTRKETEIKFPSPPRLFLKNIQTHPDTLLNSNSPTPSEDSPKNDIKQDLTPVLSVRAIRYGPITQLLSDERDFY</sequence>
<dbReference type="PRINTS" id="PR00114">
    <property type="entry name" value="STPHPHTASE"/>
</dbReference>
<reference evidence="3 4" key="1">
    <citation type="journal article" date="2022" name="bioRxiv">
        <title>Genomics of Preaxostyla Flagellates Illuminates Evolutionary Transitions and the Path Towards Mitochondrial Loss.</title>
        <authorList>
            <person name="Novak L.V.F."/>
            <person name="Treitli S.C."/>
            <person name="Pyrih J."/>
            <person name="Halakuc P."/>
            <person name="Pipaliya S.V."/>
            <person name="Vacek V."/>
            <person name="Brzon O."/>
            <person name="Soukal P."/>
            <person name="Eme L."/>
            <person name="Dacks J.B."/>
            <person name="Karnkowska A."/>
            <person name="Elias M."/>
            <person name="Hampl V."/>
        </authorList>
    </citation>
    <scope>NUCLEOTIDE SEQUENCE [LARGE SCALE GENOMIC DNA]</scope>
    <source>
        <strain evidence="3">NAU3</strain>
        <tissue evidence="3">Gut</tissue>
    </source>
</reference>
<evidence type="ECO:0000313" key="3">
    <source>
        <dbReference type="EMBL" id="KAK2960447.1"/>
    </source>
</evidence>
<dbReference type="CDD" id="cd00144">
    <property type="entry name" value="MPP_PPP_family"/>
    <property type="match status" value="1"/>
</dbReference>
<accession>A0ABQ9Y9L5</accession>
<feature type="domain" description="Serine/threonine specific protein phosphatases" evidence="2">
    <location>
        <begin position="1326"/>
        <end position="1626"/>
    </location>
</feature>
<dbReference type="SUPFAM" id="SSF56300">
    <property type="entry name" value="Metallo-dependent phosphatases"/>
    <property type="match status" value="1"/>
</dbReference>
<dbReference type="EC" id="3.1.3.16" evidence="3"/>
<dbReference type="Gene3D" id="3.60.21.10">
    <property type="match status" value="1"/>
</dbReference>
<dbReference type="InterPro" id="IPR029052">
    <property type="entry name" value="Metallo-depent_PP-like"/>
</dbReference>
<dbReference type="EMBL" id="JARBJD010000023">
    <property type="protein sequence ID" value="KAK2960447.1"/>
    <property type="molecule type" value="Genomic_DNA"/>
</dbReference>
<dbReference type="Proteomes" id="UP001281761">
    <property type="component" value="Unassembled WGS sequence"/>
</dbReference>
<evidence type="ECO:0000256" key="1">
    <source>
        <dbReference type="SAM" id="MobiDB-lite"/>
    </source>
</evidence>
<dbReference type="PANTHER" id="PTHR11668">
    <property type="entry name" value="SERINE/THREONINE PROTEIN PHOSPHATASE"/>
    <property type="match status" value="1"/>
</dbReference>
<gene>
    <name evidence="3" type="ORF">BLNAU_4664</name>
</gene>
<feature type="region of interest" description="Disordered" evidence="1">
    <location>
        <begin position="1753"/>
        <end position="1775"/>
    </location>
</feature>
<dbReference type="InterPro" id="IPR050341">
    <property type="entry name" value="PP1_catalytic_subunit"/>
</dbReference>
<name>A0ABQ9Y9L5_9EUKA</name>
<comment type="caution">
    <text evidence="3">The sequence shown here is derived from an EMBL/GenBank/DDBJ whole genome shotgun (WGS) entry which is preliminary data.</text>
</comment>
<evidence type="ECO:0000259" key="2">
    <source>
        <dbReference type="SMART" id="SM00156"/>
    </source>
</evidence>
<feature type="compositionally biased region" description="Polar residues" evidence="1">
    <location>
        <begin position="1753"/>
        <end position="1766"/>
    </location>
</feature>